<feature type="binding site" evidence="9">
    <location>
        <position position="8"/>
    </location>
    <ligand>
        <name>Mg(2+)</name>
        <dbReference type="ChEBI" id="CHEBI:18420"/>
        <note>catalytic</note>
    </ligand>
</feature>
<dbReference type="EMBL" id="JAGPXE010000024">
    <property type="protein sequence ID" value="MBQ0928703.1"/>
    <property type="molecule type" value="Genomic_DNA"/>
</dbReference>
<dbReference type="InterPro" id="IPR019199">
    <property type="entry name" value="Virulence_VapD/CRISPR_Cas2"/>
</dbReference>
<proteinExistence type="inferred from homology"/>
<keyword evidence="12" id="KW-1185">Reference proteome</keyword>
<dbReference type="InterPro" id="IPR021127">
    <property type="entry name" value="CRISPR_associated_Cas2"/>
</dbReference>
<dbReference type="Pfam" id="PF09827">
    <property type="entry name" value="CRISPR_Cas2"/>
    <property type="match status" value="1"/>
</dbReference>
<organism evidence="11 12">
    <name type="scientific">Saccharopolyspora endophytica</name>
    <dbReference type="NCBI Taxonomy" id="543886"/>
    <lineage>
        <taxon>Bacteria</taxon>
        <taxon>Bacillati</taxon>
        <taxon>Actinomycetota</taxon>
        <taxon>Actinomycetes</taxon>
        <taxon>Pseudonocardiales</taxon>
        <taxon>Pseudonocardiaceae</taxon>
        <taxon>Saccharopolyspora</taxon>
    </lineage>
</organism>
<keyword evidence="5 9" id="KW-0255">Endonuclease</keyword>
<evidence type="ECO:0000256" key="6">
    <source>
        <dbReference type="ARBA" id="ARBA00022801"/>
    </source>
</evidence>
<evidence type="ECO:0000256" key="10">
    <source>
        <dbReference type="PIRNR" id="PIRNR032582"/>
    </source>
</evidence>
<accession>A0ABS5DQV0</accession>
<evidence type="ECO:0000256" key="3">
    <source>
        <dbReference type="ARBA" id="ARBA00022722"/>
    </source>
</evidence>
<name>A0ABS5DQV0_9PSEU</name>
<sequence>MELLITYDVETTTPEGRRRLRRVAKTCEGHGIRVQKSVFEVVCSDAEWLRLRHQLETVMDPEDDSIRVYTVPRGTFSTALRLGNSPTAGHDDPLIF</sequence>
<keyword evidence="7 9" id="KW-0460">Magnesium</keyword>
<dbReference type="RefSeq" id="WP_210973705.1">
    <property type="nucleotide sequence ID" value="NZ_JAGPXE010000024.1"/>
</dbReference>
<evidence type="ECO:0000256" key="4">
    <source>
        <dbReference type="ARBA" id="ARBA00022723"/>
    </source>
</evidence>
<evidence type="ECO:0000256" key="5">
    <source>
        <dbReference type="ARBA" id="ARBA00022759"/>
    </source>
</evidence>
<keyword evidence="8 9" id="KW-0051">Antiviral defense</keyword>
<gene>
    <name evidence="9 11" type="primary">cas2</name>
    <name evidence="11" type="ORF">KBO27_32565</name>
</gene>
<dbReference type="PANTHER" id="PTHR34405:SF3">
    <property type="entry name" value="CRISPR-ASSOCIATED ENDORIBONUCLEASE CAS2 3"/>
    <property type="match status" value="1"/>
</dbReference>
<evidence type="ECO:0000256" key="9">
    <source>
        <dbReference type="HAMAP-Rule" id="MF_01471"/>
    </source>
</evidence>
<evidence type="ECO:0000256" key="7">
    <source>
        <dbReference type="ARBA" id="ARBA00022842"/>
    </source>
</evidence>
<comment type="function">
    <text evidence="9">CRISPR (clustered regularly interspaced short palindromic repeat), is an adaptive immune system that provides protection against mobile genetic elements (viruses, transposable elements and conjugative plasmids). CRISPR clusters contain sequences complementary to antecedent mobile elements and target invading nucleic acids. CRISPR clusters are transcribed and processed into CRISPR RNA (crRNA). Functions as a ssRNA-specific endoribonuclease. Involved in the integration of spacer DNA into the CRISPR cassette.</text>
</comment>
<comment type="cofactor">
    <cofactor evidence="1 9">
        <name>Mg(2+)</name>
        <dbReference type="ChEBI" id="CHEBI:18420"/>
    </cofactor>
</comment>
<keyword evidence="4 9" id="KW-0479">Metal-binding</keyword>
<dbReference type="PANTHER" id="PTHR34405">
    <property type="entry name" value="CRISPR-ASSOCIATED ENDORIBONUCLEASE CAS2"/>
    <property type="match status" value="1"/>
</dbReference>
<comment type="caution">
    <text evidence="11">The sequence shown here is derived from an EMBL/GenBank/DDBJ whole genome shotgun (WGS) entry which is preliminary data.</text>
</comment>
<dbReference type="PIRSF" id="PIRSF032582">
    <property type="entry name" value="Cas2"/>
    <property type="match status" value="1"/>
</dbReference>
<dbReference type="SUPFAM" id="SSF143430">
    <property type="entry name" value="TTP0101/SSO1404-like"/>
    <property type="match status" value="1"/>
</dbReference>
<dbReference type="NCBIfam" id="TIGR01573">
    <property type="entry name" value="cas2"/>
    <property type="match status" value="1"/>
</dbReference>
<dbReference type="Gene3D" id="3.30.70.240">
    <property type="match status" value="1"/>
</dbReference>
<dbReference type="CDD" id="cd09725">
    <property type="entry name" value="Cas2_I_II_III"/>
    <property type="match status" value="1"/>
</dbReference>
<evidence type="ECO:0000313" key="12">
    <source>
        <dbReference type="Proteomes" id="UP000674084"/>
    </source>
</evidence>
<protein>
    <recommendedName>
        <fullName evidence="9">CRISPR-associated endoribonuclease Cas2</fullName>
        <ecNumber evidence="9">3.1.-.-</ecNumber>
    </recommendedName>
</protein>
<dbReference type="HAMAP" id="MF_01471">
    <property type="entry name" value="Cas2"/>
    <property type="match status" value="1"/>
</dbReference>
<keyword evidence="3 9" id="KW-0540">Nuclease</keyword>
<comment type="subunit">
    <text evidence="9">Homodimer, forms a heterotetramer with a Cas1 homodimer.</text>
</comment>
<reference evidence="11 12" key="1">
    <citation type="submission" date="2021-04" db="EMBL/GenBank/DDBJ databases">
        <title>Whole-genome sequencing of Saccharopolyspora endophytica KCTC 19397.</title>
        <authorList>
            <person name="Ay H."/>
            <person name="Saygin H."/>
            <person name="Sahin N."/>
        </authorList>
    </citation>
    <scope>NUCLEOTIDE SEQUENCE [LARGE SCALE GENOMIC DNA]</scope>
    <source>
        <strain evidence="11 12">KCTC 19397</strain>
    </source>
</reference>
<dbReference type="Proteomes" id="UP000674084">
    <property type="component" value="Unassembled WGS sequence"/>
</dbReference>
<evidence type="ECO:0000256" key="1">
    <source>
        <dbReference type="ARBA" id="ARBA00001946"/>
    </source>
</evidence>
<dbReference type="GO" id="GO:0004519">
    <property type="term" value="F:endonuclease activity"/>
    <property type="evidence" value="ECO:0007669"/>
    <property type="project" value="UniProtKB-KW"/>
</dbReference>
<comment type="similarity">
    <text evidence="2 9 10">Belongs to the CRISPR-associated endoribonuclease Cas2 protein family.</text>
</comment>
<evidence type="ECO:0000256" key="2">
    <source>
        <dbReference type="ARBA" id="ARBA00009959"/>
    </source>
</evidence>
<dbReference type="EC" id="3.1.-.-" evidence="9"/>
<keyword evidence="6 9" id="KW-0378">Hydrolase</keyword>
<evidence type="ECO:0000256" key="8">
    <source>
        <dbReference type="ARBA" id="ARBA00023118"/>
    </source>
</evidence>
<evidence type="ECO:0000313" key="11">
    <source>
        <dbReference type="EMBL" id="MBQ0928703.1"/>
    </source>
</evidence>